<name>A0A8H6HR65_9AGAR</name>
<dbReference type="EMBL" id="JACGCI010000052">
    <property type="protein sequence ID" value="KAF6751214.1"/>
    <property type="molecule type" value="Genomic_DNA"/>
</dbReference>
<reference evidence="1 2" key="1">
    <citation type="submission" date="2020-07" db="EMBL/GenBank/DDBJ databases">
        <title>Comparative genomics of pyrophilous fungi reveals a link between fire events and developmental genes.</title>
        <authorList>
            <consortium name="DOE Joint Genome Institute"/>
            <person name="Steindorff A.S."/>
            <person name="Carver A."/>
            <person name="Calhoun S."/>
            <person name="Stillman K."/>
            <person name="Liu H."/>
            <person name="Lipzen A."/>
            <person name="Pangilinan J."/>
            <person name="Labutti K."/>
            <person name="Bruns T.D."/>
            <person name="Grigoriev I.V."/>
        </authorList>
    </citation>
    <scope>NUCLEOTIDE SEQUENCE [LARGE SCALE GENOMIC DNA]</scope>
    <source>
        <strain evidence="1 2">CBS 144469</strain>
    </source>
</reference>
<protein>
    <submittedName>
        <fullName evidence="1">Uncharacterized protein</fullName>
    </submittedName>
</protein>
<organism evidence="1 2">
    <name type="scientific">Ephemerocybe angulata</name>
    <dbReference type="NCBI Taxonomy" id="980116"/>
    <lineage>
        <taxon>Eukaryota</taxon>
        <taxon>Fungi</taxon>
        <taxon>Dikarya</taxon>
        <taxon>Basidiomycota</taxon>
        <taxon>Agaricomycotina</taxon>
        <taxon>Agaricomycetes</taxon>
        <taxon>Agaricomycetidae</taxon>
        <taxon>Agaricales</taxon>
        <taxon>Agaricineae</taxon>
        <taxon>Psathyrellaceae</taxon>
        <taxon>Ephemerocybe</taxon>
    </lineage>
</organism>
<dbReference type="Proteomes" id="UP000521943">
    <property type="component" value="Unassembled WGS sequence"/>
</dbReference>
<proteinExistence type="predicted"/>
<evidence type="ECO:0000313" key="1">
    <source>
        <dbReference type="EMBL" id="KAF6751214.1"/>
    </source>
</evidence>
<dbReference type="OrthoDB" id="3038120at2759"/>
<gene>
    <name evidence="1" type="ORF">DFP72DRAFT_1071762</name>
</gene>
<dbReference type="AlphaFoldDB" id="A0A8H6HR65"/>
<sequence length="210" mass="23297">MYDYFTCHDINIVVPHGKLASAVEWMESYGCDGITPVLLQSRTAPPCRSASACPSKPGEVFQLATISESIVGIAHAVVSSPITGEANLVTSSRVYSFYPNTITTQYVLRTDWIRIRTPRRTSSPYTVMPSNYSWKPLCGNLCPAVQRNTIGDKGVASFVFDSSRDTPKSRYEDTDYLLAGRVIIWRFGQKCSNLRCPNYTPDFQSGVMLG</sequence>
<comment type="caution">
    <text evidence="1">The sequence shown here is derived from an EMBL/GenBank/DDBJ whole genome shotgun (WGS) entry which is preliminary data.</text>
</comment>
<keyword evidence="2" id="KW-1185">Reference proteome</keyword>
<accession>A0A8H6HR65</accession>
<evidence type="ECO:0000313" key="2">
    <source>
        <dbReference type="Proteomes" id="UP000521943"/>
    </source>
</evidence>